<keyword evidence="3" id="KW-1185">Reference proteome</keyword>
<evidence type="ECO:0000313" key="2">
    <source>
        <dbReference type="EMBL" id="KAL0562778.1"/>
    </source>
</evidence>
<sequence>MLPTYLALGNRTREKAAFWEAFPVEYFELFPVDLYPPPTVTMAELPELTEAQRKKMTKKQKDNRKKAEKRRALSPEQRVIEQIKRWFFYRQGKVSTKTILDKYLQQMKRCPKPPRKLALAQFLQHHPDHKAAIVALSEETGPLDRLPERAKAAGYYVEGLSPERVLELEAERDEQYRRALENWRMTDAPDAGEEDPDEQEQRQCRENFPRVFQPLLDAVSRYTGMSLFLMGGLELDHPDEGKAFDAVS</sequence>
<feature type="compositionally biased region" description="Basic residues" evidence="1">
    <location>
        <begin position="54"/>
        <end position="69"/>
    </location>
</feature>
<accession>A0ABR3EIU5</accession>
<protein>
    <submittedName>
        <fullName evidence="2">Uncharacterized protein</fullName>
    </submittedName>
</protein>
<comment type="caution">
    <text evidence="2">The sequence shown here is derived from an EMBL/GenBank/DDBJ whole genome shotgun (WGS) entry which is preliminary data.</text>
</comment>
<proteinExistence type="predicted"/>
<dbReference type="Proteomes" id="UP001465976">
    <property type="component" value="Unassembled WGS sequence"/>
</dbReference>
<dbReference type="EMBL" id="JBAHYK010004537">
    <property type="protein sequence ID" value="KAL0562778.1"/>
    <property type="molecule type" value="Genomic_DNA"/>
</dbReference>
<evidence type="ECO:0000313" key="3">
    <source>
        <dbReference type="Proteomes" id="UP001465976"/>
    </source>
</evidence>
<gene>
    <name evidence="2" type="ORF">V5O48_019301</name>
</gene>
<feature type="non-terminal residue" evidence="2">
    <location>
        <position position="248"/>
    </location>
</feature>
<feature type="region of interest" description="Disordered" evidence="1">
    <location>
        <begin position="53"/>
        <end position="74"/>
    </location>
</feature>
<evidence type="ECO:0000256" key="1">
    <source>
        <dbReference type="SAM" id="MobiDB-lite"/>
    </source>
</evidence>
<reference evidence="2 3" key="1">
    <citation type="submission" date="2024-02" db="EMBL/GenBank/DDBJ databases">
        <title>A draft genome for the cacao thread blight pathogen Marasmius crinis-equi.</title>
        <authorList>
            <person name="Cohen S.P."/>
            <person name="Baruah I.K."/>
            <person name="Amoako-Attah I."/>
            <person name="Bukari Y."/>
            <person name="Meinhardt L.W."/>
            <person name="Bailey B.A."/>
        </authorList>
    </citation>
    <scope>NUCLEOTIDE SEQUENCE [LARGE SCALE GENOMIC DNA]</scope>
    <source>
        <strain evidence="2 3">GH-76</strain>
    </source>
</reference>
<name>A0ABR3EIU5_9AGAR</name>
<organism evidence="2 3">
    <name type="scientific">Marasmius crinis-equi</name>
    <dbReference type="NCBI Taxonomy" id="585013"/>
    <lineage>
        <taxon>Eukaryota</taxon>
        <taxon>Fungi</taxon>
        <taxon>Dikarya</taxon>
        <taxon>Basidiomycota</taxon>
        <taxon>Agaricomycotina</taxon>
        <taxon>Agaricomycetes</taxon>
        <taxon>Agaricomycetidae</taxon>
        <taxon>Agaricales</taxon>
        <taxon>Marasmiineae</taxon>
        <taxon>Marasmiaceae</taxon>
        <taxon>Marasmius</taxon>
    </lineage>
</organism>